<dbReference type="AlphaFoldDB" id="A0A1A5YNY9"/>
<feature type="region of interest" description="Disordered" evidence="1">
    <location>
        <begin position="251"/>
        <end position="302"/>
    </location>
</feature>
<accession>A0A1A5YNY9</accession>
<dbReference type="RefSeq" id="WP_068680640.1">
    <property type="nucleotide sequence ID" value="NZ_LYPA01000038.1"/>
</dbReference>
<feature type="compositionally biased region" description="Basic residues" evidence="1">
    <location>
        <begin position="271"/>
        <end position="280"/>
    </location>
</feature>
<evidence type="ECO:0000313" key="3">
    <source>
        <dbReference type="Proteomes" id="UP000092024"/>
    </source>
</evidence>
<feature type="compositionally biased region" description="Polar residues" evidence="1">
    <location>
        <begin position="251"/>
        <end position="263"/>
    </location>
</feature>
<sequence length="302" mass="31635">MNSEYIQSIDLFQQYDTPAVQAMSGMDYSFVEGANVEGANAANSNISPANYGMMGENVPAGKGSWGAAQAQSANNPNTSVEWAPYASTAPVYPYDCPPGMYPAYPVSPYSPYGMGPMWGYGNNPYQGLGENANVSPSSIGPNANVSPLSVGSKKGDVSPMAYSENAEPIAPYSAMPNHPGVAALSAQYPPPGYGGYPTGYPAGYVPAAPLPMWPGYGGQQMPYYGAPGGCGCGGIREDQVNANTMSTFSTPNYLTPDYSSSSSTPKTGAAKPKKKAKKAVIRTVVSKPKPKTTRGSRPWLNR</sequence>
<name>A0A1A5YNY9_9BACL</name>
<dbReference type="Proteomes" id="UP000092024">
    <property type="component" value="Unassembled WGS sequence"/>
</dbReference>
<dbReference type="EMBL" id="LYPA01000038">
    <property type="protein sequence ID" value="OBR67327.1"/>
    <property type="molecule type" value="Genomic_DNA"/>
</dbReference>
<reference evidence="2 3" key="1">
    <citation type="submission" date="2016-05" db="EMBL/GenBank/DDBJ databases">
        <title>Paenibacillus oryzae. sp. nov., isolated from the rice root.</title>
        <authorList>
            <person name="Zhang J."/>
            <person name="Zhang X."/>
        </authorList>
    </citation>
    <scope>NUCLEOTIDE SEQUENCE [LARGE SCALE GENOMIC DNA]</scope>
    <source>
        <strain evidence="2 3">1DrF-4</strain>
    </source>
</reference>
<gene>
    <name evidence="2" type="ORF">A7K91_19095</name>
</gene>
<dbReference type="STRING" id="1844972.A7K91_19095"/>
<protein>
    <submittedName>
        <fullName evidence="2">Uncharacterized protein</fullName>
    </submittedName>
</protein>
<evidence type="ECO:0000313" key="2">
    <source>
        <dbReference type="EMBL" id="OBR67327.1"/>
    </source>
</evidence>
<evidence type="ECO:0000256" key="1">
    <source>
        <dbReference type="SAM" id="MobiDB-lite"/>
    </source>
</evidence>
<organism evidence="2 3">
    <name type="scientific">Paenibacillus oryzae</name>
    <dbReference type="NCBI Taxonomy" id="1844972"/>
    <lineage>
        <taxon>Bacteria</taxon>
        <taxon>Bacillati</taxon>
        <taxon>Bacillota</taxon>
        <taxon>Bacilli</taxon>
        <taxon>Bacillales</taxon>
        <taxon>Paenibacillaceae</taxon>
        <taxon>Paenibacillus</taxon>
    </lineage>
</organism>
<proteinExistence type="predicted"/>
<keyword evidence="3" id="KW-1185">Reference proteome</keyword>
<comment type="caution">
    <text evidence="2">The sequence shown here is derived from an EMBL/GenBank/DDBJ whole genome shotgun (WGS) entry which is preliminary data.</text>
</comment>